<keyword evidence="3" id="KW-0238">DNA-binding</keyword>
<dbReference type="SUPFAM" id="SSF57701">
    <property type="entry name" value="Zn2/Cys6 DNA-binding domain"/>
    <property type="match status" value="1"/>
</dbReference>
<evidence type="ECO:0000313" key="7">
    <source>
        <dbReference type="EMBL" id="EGV65346.1"/>
    </source>
</evidence>
<dbReference type="Gene3D" id="4.10.240.10">
    <property type="entry name" value="Zn(2)-C6 fungal-type DNA-binding domain"/>
    <property type="match status" value="1"/>
</dbReference>
<dbReference type="AlphaFoldDB" id="G3B090"/>
<accession>G3B090</accession>
<name>G3B090_CANTC</name>
<evidence type="ECO:0000256" key="2">
    <source>
        <dbReference type="ARBA" id="ARBA00023015"/>
    </source>
</evidence>
<dbReference type="GO" id="GO:0008270">
    <property type="term" value="F:zinc ion binding"/>
    <property type="evidence" value="ECO:0007669"/>
    <property type="project" value="InterPro"/>
</dbReference>
<evidence type="ECO:0000256" key="3">
    <source>
        <dbReference type="ARBA" id="ARBA00023125"/>
    </source>
</evidence>
<gene>
    <name evidence="7" type="ORF">CANTEDRAFT_133645</name>
</gene>
<dbReference type="EMBL" id="GL996514">
    <property type="protein sequence ID" value="EGV65346.1"/>
    <property type="molecule type" value="Genomic_DNA"/>
</dbReference>
<dbReference type="CDD" id="cd12148">
    <property type="entry name" value="fungal_TF_MHR"/>
    <property type="match status" value="1"/>
</dbReference>
<dbReference type="InterPro" id="IPR007219">
    <property type="entry name" value="XnlR_reg_dom"/>
</dbReference>
<evidence type="ECO:0000256" key="4">
    <source>
        <dbReference type="ARBA" id="ARBA00023163"/>
    </source>
</evidence>
<dbReference type="Pfam" id="PF00172">
    <property type="entry name" value="Zn_clus"/>
    <property type="match status" value="1"/>
</dbReference>
<dbReference type="PANTHER" id="PTHR31069:SF12">
    <property type="entry name" value="TRANSCRIPTION FACTOR DOMAIN-CONTAINING PROTEIN"/>
    <property type="match status" value="1"/>
</dbReference>
<keyword evidence="4" id="KW-0804">Transcription</keyword>
<dbReference type="GO" id="GO:0000978">
    <property type="term" value="F:RNA polymerase II cis-regulatory region sequence-specific DNA binding"/>
    <property type="evidence" value="ECO:0007669"/>
    <property type="project" value="TreeGrafter"/>
</dbReference>
<keyword evidence="8" id="KW-1185">Reference proteome</keyword>
<dbReference type="HOGENOM" id="CLU_343543_0_0_1"/>
<dbReference type="SMART" id="SM00066">
    <property type="entry name" value="GAL4"/>
    <property type="match status" value="1"/>
</dbReference>
<keyword evidence="2" id="KW-0805">Transcription regulation</keyword>
<dbReference type="GO" id="GO:0006351">
    <property type="term" value="P:DNA-templated transcription"/>
    <property type="evidence" value="ECO:0007669"/>
    <property type="project" value="InterPro"/>
</dbReference>
<dbReference type="GO" id="GO:0045944">
    <property type="term" value="P:positive regulation of transcription by RNA polymerase II"/>
    <property type="evidence" value="ECO:0007669"/>
    <property type="project" value="TreeGrafter"/>
</dbReference>
<dbReference type="OrthoDB" id="4026483at2759"/>
<feature type="domain" description="Zn(2)-C6 fungal-type" evidence="6">
    <location>
        <begin position="12"/>
        <end position="43"/>
    </location>
</feature>
<evidence type="ECO:0000313" key="8">
    <source>
        <dbReference type="Proteomes" id="UP000000707"/>
    </source>
</evidence>
<dbReference type="RefSeq" id="XP_006685032.1">
    <property type="nucleotide sequence ID" value="XM_006684969.1"/>
</dbReference>
<keyword evidence="1" id="KW-0479">Metal-binding</keyword>
<dbReference type="GO" id="GO:0005634">
    <property type="term" value="C:nucleus"/>
    <property type="evidence" value="ECO:0007669"/>
    <property type="project" value="TreeGrafter"/>
</dbReference>
<sequence length="842" mass="97336">MAAKKRQRIILVCDNCHHRKIKCDRKLPCDSCKARGISALCRYSDLEKELVKQGKSTHEVKSSDEPASELTVLRHRVKELEAMIGVASLSNSNSSFNTPSDFQSSPSTTEYSDTNETTDFFMIPFENGSCVRVNQSCIISFPISFLSILRKDAAYLSFWHYNRNPSQQDKFLKHQVEGMGQLLDHRNEELTQTVDSRAQEYFGASYIPKYVKNSTISLDVKIAINLYMGQFGPLMFYDNYIPPNSSIYVKATHILPPKPIILEYLTVWFEKMEPYFPIFEKIAFTAVISRLVSDRDNGDVRVKLSIEKKPDLANLASLLFILRLTYSYVMVANNTTNRYKNLEKFPVYIDAVHIAKECLKEFNMSLRPSFEALQAYSVAKVYKSYSHDEGDGIRETDMYVRTLLYAASSCGLNRDPDIYHHEDLTWIERNHRRKFWFFLLSQEFFESALYGRRLFELDYADVKLEETNTPGDDFIYHTFLKILPMRGLMVKLMKMLMNINVPTNVTLFIDLSEQLAALVDNAYGDLSTQFHNQVNMFDNPKSTWDTYHLFAMKLLMMKLNYCLYIIFEKKGDISQSFKFYKRLSIITFIENTPLISVAFDNDNRVDPMFSIILGSSFLRLCFIYILNCATFTIHVNHTIRLYAGTEDKPKHLFELVKNVQYLWCYICTYTGCLSRRTFTAWRAMKASLYGMIETGSYQTFEDICLGRKASWSFTSAQMHELCEILEETVAVVAAKPSMVPFELSTQLLWLNVVPFDNSKSVEENMDIQRLHVNQIDNTWNNCVASMKETIPASFKNDETLQTTQIDNLLNTDVMDPSIGIMSGVENMFSLDDLFVNDTFFRL</sequence>
<evidence type="ECO:0000256" key="5">
    <source>
        <dbReference type="ARBA" id="ARBA00023242"/>
    </source>
</evidence>
<dbReference type="InterPro" id="IPR036864">
    <property type="entry name" value="Zn2-C6_fun-type_DNA-bd_sf"/>
</dbReference>
<dbReference type="InterPro" id="IPR050675">
    <property type="entry name" value="OAF3"/>
</dbReference>
<dbReference type="Proteomes" id="UP000000707">
    <property type="component" value="Unassembled WGS sequence"/>
</dbReference>
<dbReference type="InterPro" id="IPR001138">
    <property type="entry name" value="Zn2Cys6_DnaBD"/>
</dbReference>
<dbReference type="CDD" id="cd00067">
    <property type="entry name" value="GAL4"/>
    <property type="match status" value="1"/>
</dbReference>
<protein>
    <recommendedName>
        <fullName evidence="6">Zn(2)-C6 fungal-type domain-containing protein</fullName>
    </recommendedName>
</protein>
<dbReference type="GO" id="GO:0000981">
    <property type="term" value="F:DNA-binding transcription factor activity, RNA polymerase II-specific"/>
    <property type="evidence" value="ECO:0007669"/>
    <property type="project" value="InterPro"/>
</dbReference>
<reference evidence="7 8" key="1">
    <citation type="journal article" date="2011" name="Proc. Natl. Acad. Sci. U.S.A.">
        <title>Comparative genomics of xylose-fermenting fungi for enhanced biofuel production.</title>
        <authorList>
            <person name="Wohlbach D.J."/>
            <person name="Kuo A."/>
            <person name="Sato T.K."/>
            <person name="Potts K.M."/>
            <person name="Salamov A.A."/>
            <person name="LaButti K.M."/>
            <person name="Sun H."/>
            <person name="Clum A."/>
            <person name="Pangilinan J.L."/>
            <person name="Lindquist E.A."/>
            <person name="Lucas S."/>
            <person name="Lapidus A."/>
            <person name="Jin M."/>
            <person name="Gunawan C."/>
            <person name="Balan V."/>
            <person name="Dale B.E."/>
            <person name="Jeffries T.W."/>
            <person name="Zinkel R."/>
            <person name="Barry K.W."/>
            <person name="Grigoriev I.V."/>
            <person name="Gasch A.P."/>
        </authorList>
    </citation>
    <scope>NUCLEOTIDE SEQUENCE [LARGE SCALE GENOMIC DNA]</scope>
    <source>
        <strain evidence="8">ATCC 10573 / BCRC 21748 / CBS 615 / JCM 9827 / NBRC 10315 / NRRL Y-1498 / VKM Y-70</strain>
    </source>
</reference>
<evidence type="ECO:0000259" key="6">
    <source>
        <dbReference type="PROSITE" id="PS50048"/>
    </source>
</evidence>
<dbReference type="KEGG" id="cten:18249732"/>
<dbReference type="PANTHER" id="PTHR31069">
    <property type="entry name" value="OLEATE-ACTIVATED TRANSCRIPTION FACTOR 1-RELATED"/>
    <property type="match status" value="1"/>
</dbReference>
<dbReference type="PROSITE" id="PS00463">
    <property type="entry name" value="ZN2_CY6_FUNGAL_1"/>
    <property type="match status" value="1"/>
</dbReference>
<keyword evidence="5" id="KW-0539">Nucleus</keyword>
<dbReference type="Pfam" id="PF04082">
    <property type="entry name" value="Fungal_trans"/>
    <property type="match status" value="1"/>
</dbReference>
<proteinExistence type="predicted"/>
<dbReference type="PROSITE" id="PS50048">
    <property type="entry name" value="ZN2_CY6_FUNGAL_2"/>
    <property type="match status" value="1"/>
</dbReference>
<dbReference type="GeneID" id="18249732"/>
<organism evidence="8">
    <name type="scientific">Candida tenuis (strain ATCC 10573 / BCRC 21748 / CBS 615 / JCM 9827 / NBRC 10315 / NRRL Y-1498 / VKM Y-70)</name>
    <name type="common">Yeast</name>
    <name type="synonym">Yamadazyma tenuis</name>
    <dbReference type="NCBI Taxonomy" id="590646"/>
    <lineage>
        <taxon>Eukaryota</taxon>
        <taxon>Fungi</taxon>
        <taxon>Dikarya</taxon>
        <taxon>Ascomycota</taxon>
        <taxon>Saccharomycotina</taxon>
        <taxon>Pichiomycetes</taxon>
        <taxon>Debaryomycetaceae</taxon>
        <taxon>Yamadazyma</taxon>
    </lineage>
</organism>
<evidence type="ECO:0000256" key="1">
    <source>
        <dbReference type="ARBA" id="ARBA00022723"/>
    </source>
</evidence>